<accession>A0A9P9JAE9</accession>
<feature type="region of interest" description="Disordered" evidence="1">
    <location>
        <begin position="238"/>
        <end position="265"/>
    </location>
</feature>
<organism evidence="2 3">
    <name type="scientific">Dactylonectria estremocensis</name>
    <dbReference type="NCBI Taxonomy" id="1079267"/>
    <lineage>
        <taxon>Eukaryota</taxon>
        <taxon>Fungi</taxon>
        <taxon>Dikarya</taxon>
        <taxon>Ascomycota</taxon>
        <taxon>Pezizomycotina</taxon>
        <taxon>Sordariomycetes</taxon>
        <taxon>Hypocreomycetidae</taxon>
        <taxon>Hypocreales</taxon>
        <taxon>Nectriaceae</taxon>
        <taxon>Dactylonectria</taxon>
    </lineage>
</organism>
<feature type="compositionally biased region" description="Polar residues" evidence="1">
    <location>
        <begin position="238"/>
        <end position="251"/>
    </location>
</feature>
<reference evidence="2" key="1">
    <citation type="journal article" date="2021" name="Nat. Commun.">
        <title>Genetic determinants of endophytism in the Arabidopsis root mycobiome.</title>
        <authorList>
            <person name="Mesny F."/>
            <person name="Miyauchi S."/>
            <person name="Thiergart T."/>
            <person name="Pickel B."/>
            <person name="Atanasova L."/>
            <person name="Karlsson M."/>
            <person name="Huettel B."/>
            <person name="Barry K.W."/>
            <person name="Haridas S."/>
            <person name="Chen C."/>
            <person name="Bauer D."/>
            <person name="Andreopoulos W."/>
            <person name="Pangilinan J."/>
            <person name="LaButti K."/>
            <person name="Riley R."/>
            <person name="Lipzen A."/>
            <person name="Clum A."/>
            <person name="Drula E."/>
            <person name="Henrissat B."/>
            <person name="Kohler A."/>
            <person name="Grigoriev I.V."/>
            <person name="Martin F.M."/>
            <person name="Hacquard S."/>
        </authorList>
    </citation>
    <scope>NUCLEOTIDE SEQUENCE</scope>
    <source>
        <strain evidence="2">MPI-CAGE-AT-0021</strain>
    </source>
</reference>
<evidence type="ECO:0000256" key="1">
    <source>
        <dbReference type="SAM" id="MobiDB-lite"/>
    </source>
</evidence>
<gene>
    <name evidence="2" type="ORF">B0J13DRAFT_522675</name>
</gene>
<proteinExistence type="predicted"/>
<evidence type="ECO:0000313" key="2">
    <source>
        <dbReference type="EMBL" id="KAH7152380.1"/>
    </source>
</evidence>
<evidence type="ECO:0000313" key="3">
    <source>
        <dbReference type="Proteomes" id="UP000717696"/>
    </source>
</evidence>
<dbReference type="Proteomes" id="UP000717696">
    <property type="component" value="Unassembled WGS sequence"/>
</dbReference>
<sequence length="305" mass="33431">MDGVAKEEQHTPPIRTWIENVADVTVIHRLPVDSWGEKRRRSTSRRQDKAVTKPVPLVSHGSCMAMSETASREVGFLGRHRCVSPRRDVLPKMAGTCYELERRTVSGVGRTVRAMMAHPKVSLACWACVSRGRLNNSVVVQTLAGTSKDHAPKPRSSMWLQCQGHGLARTTSSGFRGEDRWIVVPGLVLALGPPRVPDPNCQVHSETAPWVGRALSRAIRKLGRTPTRQTSRNITINLGDSSQQASCNSRPSAHPRKISNGRGERDESVSMTCACIRDGNSTMPFLAVCSKKCPNPAGEKPCLFP</sequence>
<comment type="caution">
    <text evidence="2">The sequence shown here is derived from an EMBL/GenBank/DDBJ whole genome shotgun (WGS) entry which is preliminary data.</text>
</comment>
<protein>
    <submittedName>
        <fullName evidence="2">Uncharacterized protein</fullName>
    </submittedName>
</protein>
<keyword evidence="3" id="KW-1185">Reference proteome</keyword>
<dbReference type="AlphaFoldDB" id="A0A9P9JAE9"/>
<name>A0A9P9JAE9_9HYPO</name>
<dbReference type="EMBL" id="JAGMUU010000005">
    <property type="protein sequence ID" value="KAH7152380.1"/>
    <property type="molecule type" value="Genomic_DNA"/>
</dbReference>